<keyword evidence="5" id="KW-0812">Transmembrane</keyword>
<dbReference type="PANTHER" id="PTHR33163:SF40">
    <property type="entry name" value="PROTEIN TIC 214"/>
    <property type="match status" value="1"/>
</dbReference>
<dbReference type="Proteomes" id="UP001652623">
    <property type="component" value="Chromosome 9"/>
</dbReference>
<dbReference type="RefSeq" id="XP_060676277.1">
    <property type="nucleotide sequence ID" value="XM_060820294.1"/>
</dbReference>
<feature type="transmembrane region" description="Helical" evidence="5">
    <location>
        <begin position="72"/>
        <end position="92"/>
    </location>
</feature>
<keyword evidence="6" id="KW-1185">Reference proteome</keyword>
<accession>A0ABM4AHT2</accession>
<name>A0ABM4AHT2_ZIZJJ</name>
<comment type="subcellular location">
    <subcellularLocation>
        <location evidence="2">Plastid</location>
        <location evidence="2">Chloroplast inner membrane</location>
        <topology evidence="2">Multi-pass membrane protein</topology>
    </subcellularLocation>
</comment>
<evidence type="ECO:0000256" key="1">
    <source>
        <dbReference type="ARBA" id="ARBA00002515"/>
    </source>
</evidence>
<gene>
    <name evidence="7" type="primary">LOC125424064</name>
</gene>
<dbReference type="InterPro" id="IPR008896">
    <property type="entry name" value="TIC214"/>
</dbReference>
<evidence type="ECO:0000313" key="6">
    <source>
        <dbReference type="Proteomes" id="UP001652623"/>
    </source>
</evidence>
<feature type="region of interest" description="Disordered" evidence="4">
    <location>
        <begin position="185"/>
        <end position="225"/>
    </location>
</feature>
<reference evidence="7" key="1">
    <citation type="submission" date="2025-08" db="UniProtKB">
        <authorList>
            <consortium name="RefSeq"/>
        </authorList>
    </citation>
    <scope>IDENTIFICATION</scope>
    <source>
        <tissue evidence="7">Seedling</tissue>
    </source>
</reference>
<feature type="transmembrane region" description="Helical" evidence="5">
    <location>
        <begin position="6"/>
        <end position="28"/>
    </location>
</feature>
<evidence type="ECO:0000256" key="5">
    <source>
        <dbReference type="SAM" id="Phobius"/>
    </source>
</evidence>
<dbReference type="Pfam" id="PF05758">
    <property type="entry name" value="Ycf1"/>
    <property type="match status" value="2"/>
</dbReference>
<evidence type="ECO:0000256" key="3">
    <source>
        <dbReference type="ARBA" id="ARBA00022780"/>
    </source>
</evidence>
<comment type="function">
    <text evidence="1">Involved in protein precursor import into chloroplasts. May be part of an intermediate translocation complex acting as a protein-conducting channel at the inner envelope.</text>
</comment>
<keyword evidence="5" id="KW-1133">Transmembrane helix</keyword>
<evidence type="ECO:0000313" key="7">
    <source>
        <dbReference type="RefSeq" id="XP_060676277.1"/>
    </source>
</evidence>
<sequence length="255" mass="29815">MKIINLVIVVGLSYGFFTTFSIGPSYLFVLRARIMEEGEKRTEKKVSAATDFLTGQLMMLISIYYVPLHLALGRAHTITILALPYLLFHFLWNNHQHFFNYGSTNRNSMHNLSIQCFYWLVNWPHFIHEMVIRSNKYLVLELRNSMAQLFSRIPSPIITTKLKEISTMEENGESEVEIDVEIETTLETRGTKQEQERSTKKDPSPSLFFEEKDDPNKIDETEEIRVNGKGKTKNKFHIKETRCKIDPFMKLIIWS</sequence>
<evidence type="ECO:0000256" key="2">
    <source>
        <dbReference type="ARBA" id="ARBA00004478"/>
    </source>
</evidence>
<evidence type="ECO:0000256" key="4">
    <source>
        <dbReference type="SAM" id="MobiDB-lite"/>
    </source>
</evidence>
<keyword evidence="5" id="KW-0472">Membrane</keyword>
<dbReference type="GeneID" id="125424064"/>
<keyword evidence="3" id="KW-0934">Plastid</keyword>
<keyword evidence="3" id="KW-1001">Plastid inner membrane</keyword>
<organism evidence="6 7">
    <name type="scientific">Ziziphus jujuba</name>
    <name type="common">Chinese jujube</name>
    <name type="synonym">Ziziphus sativa</name>
    <dbReference type="NCBI Taxonomy" id="326968"/>
    <lineage>
        <taxon>Eukaryota</taxon>
        <taxon>Viridiplantae</taxon>
        <taxon>Streptophyta</taxon>
        <taxon>Embryophyta</taxon>
        <taxon>Tracheophyta</taxon>
        <taxon>Spermatophyta</taxon>
        <taxon>Magnoliopsida</taxon>
        <taxon>eudicotyledons</taxon>
        <taxon>Gunneridae</taxon>
        <taxon>Pentapetalae</taxon>
        <taxon>rosids</taxon>
        <taxon>fabids</taxon>
        <taxon>Rosales</taxon>
        <taxon>Rhamnaceae</taxon>
        <taxon>Paliureae</taxon>
        <taxon>Ziziphus</taxon>
    </lineage>
</organism>
<dbReference type="PANTHER" id="PTHR33163">
    <property type="entry name" value="PROTEIN TIC 214-RELATED"/>
    <property type="match status" value="1"/>
</dbReference>
<proteinExistence type="predicted"/>
<feature type="compositionally biased region" description="Basic and acidic residues" evidence="4">
    <location>
        <begin position="214"/>
        <end position="225"/>
    </location>
</feature>
<feature type="compositionally biased region" description="Basic and acidic residues" evidence="4">
    <location>
        <begin position="189"/>
        <end position="203"/>
    </location>
</feature>
<protein>
    <submittedName>
        <fullName evidence="7">Protein TIC 214-like</fullName>
    </submittedName>
</protein>